<keyword evidence="2" id="KW-1185">Reference proteome</keyword>
<proteinExistence type="predicted"/>
<evidence type="ECO:0000313" key="2">
    <source>
        <dbReference type="Proteomes" id="UP000001096"/>
    </source>
</evidence>
<dbReference type="Proteomes" id="UP000001096">
    <property type="component" value="Unassembled WGS sequence"/>
</dbReference>
<dbReference type="eggNOG" id="ENOG5031DDK">
    <property type="taxonomic scope" value="Bacteria"/>
</dbReference>
<dbReference type="HOGENOM" id="CLU_2803963_0_0_5"/>
<sequence>MSFMKISFFRRTKSRCADDKAVDDFARVVDETGILRAQQRIDEAAAIIGKDSAPTSEDVDRLGKLLGGP</sequence>
<dbReference type="EMBL" id="AGWX01000001">
    <property type="protein sequence ID" value="EKS41500.1"/>
    <property type="molecule type" value="Genomic_DNA"/>
</dbReference>
<reference evidence="1 2" key="1">
    <citation type="submission" date="2012-04" db="EMBL/GenBank/DDBJ databases">
        <title>The Genome Sequence of Afipia broomeae ATCC 49717.</title>
        <authorList>
            <consortium name="The Broad Institute Genome Sequencing Platform"/>
            <person name="Earl A."/>
            <person name="Ward D."/>
            <person name="Feldgarden M."/>
            <person name="Gevers D."/>
            <person name="Huys G."/>
            <person name="Walker B."/>
            <person name="Young S.K."/>
            <person name="Zeng Q."/>
            <person name="Gargeya S."/>
            <person name="Fitzgerald M."/>
            <person name="Haas B."/>
            <person name="Abouelleil A."/>
            <person name="Alvarado L."/>
            <person name="Arachchi H.M."/>
            <person name="Berlin A."/>
            <person name="Chapman S.B."/>
            <person name="Goldberg J."/>
            <person name="Griggs A."/>
            <person name="Gujja S."/>
            <person name="Hansen M."/>
            <person name="Howarth C."/>
            <person name="Imamovic A."/>
            <person name="Larimer J."/>
            <person name="McCowen C."/>
            <person name="Montmayeur A."/>
            <person name="Murphy C."/>
            <person name="Neiman D."/>
            <person name="Pearson M."/>
            <person name="Priest M."/>
            <person name="Roberts A."/>
            <person name="Saif S."/>
            <person name="Shea T."/>
            <person name="Sisk P."/>
            <person name="Sykes S."/>
            <person name="Wortman J."/>
            <person name="Nusbaum C."/>
            <person name="Birren B."/>
        </authorList>
    </citation>
    <scope>NUCLEOTIDE SEQUENCE [LARGE SCALE GENOMIC DNA]</scope>
    <source>
        <strain evidence="1 2">ATCC 49717</strain>
    </source>
</reference>
<name>K8PPQ2_9BRAD</name>
<dbReference type="PATRIC" id="fig|883078.3.peg.615"/>
<comment type="caution">
    <text evidence="1">The sequence shown here is derived from an EMBL/GenBank/DDBJ whole genome shotgun (WGS) entry which is preliminary data.</text>
</comment>
<protein>
    <submittedName>
        <fullName evidence="1">Uncharacterized protein</fullName>
    </submittedName>
</protein>
<dbReference type="AlphaFoldDB" id="K8PPQ2"/>
<gene>
    <name evidence="1" type="ORF">HMPREF9695_00592</name>
</gene>
<accession>K8PPQ2</accession>
<evidence type="ECO:0000313" key="1">
    <source>
        <dbReference type="EMBL" id="EKS41500.1"/>
    </source>
</evidence>
<organism evidence="1 2">
    <name type="scientific">Afipia broomeae ATCC 49717</name>
    <dbReference type="NCBI Taxonomy" id="883078"/>
    <lineage>
        <taxon>Bacteria</taxon>
        <taxon>Pseudomonadati</taxon>
        <taxon>Pseudomonadota</taxon>
        <taxon>Alphaproteobacteria</taxon>
        <taxon>Hyphomicrobiales</taxon>
        <taxon>Nitrobacteraceae</taxon>
        <taxon>Afipia</taxon>
    </lineage>
</organism>